<dbReference type="Proteomes" id="UP000199542">
    <property type="component" value="Unassembled WGS sequence"/>
</dbReference>
<dbReference type="AlphaFoldDB" id="A0A1G4PET7"/>
<dbReference type="InterPro" id="IPR050261">
    <property type="entry name" value="FrsA_esterase"/>
</dbReference>
<dbReference type="Gene3D" id="3.40.50.1820">
    <property type="entry name" value="alpha/beta hydrolase"/>
    <property type="match status" value="1"/>
</dbReference>
<accession>A0A1G4PET7</accession>
<sequence>MTQGRISTQCVLAEMPFWCRYLSAPGAIGCCVMSFDDDRNAFFRQRRAVLAGIAGALMLPRAASAFNVPDQPRLITHDYAKVRRRFRTKLLQKGPAPDKYEALAPPPDGEQIFYRSGAGGELELAAWVSKYKRGHHAKPGVLFLHGGNAMGAGQWQLLKPYAEAGFVVLMPSVRGENGQMGNFSGFYDEVDDVLAAAERLAHLPGVDPSRLFVAGHSIGGTLTMLAAMSTHRFRAAAPISGNPDAFRFFNRYPQDIRFDDGNKHEFEVRSALCYAQSFKCPVHVVHGTEEDQFNDRAGLLAARARAAGIRIETDRVAGNHTSALPAEIEQSIRFFRGVAA</sequence>
<dbReference type="SUPFAM" id="SSF53474">
    <property type="entry name" value="alpha/beta-Hydrolases"/>
    <property type="match status" value="1"/>
</dbReference>
<dbReference type="GO" id="GO:0006508">
    <property type="term" value="P:proteolysis"/>
    <property type="evidence" value="ECO:0007669"/>
    <property type="project" value="InterPro"/>
</dbReference>
<keyword evidence="1 3" id="KW-0378">Hydrolase</keyword>
<evidence type="ECO:0000256" key="1">
    <source>
        <dbReference type="ARBA" id="ARBA00022801"/>
    </source>
</evidence>
<dbReference type="PANTHER" id="PTHR22946">
    <property type="entry name" value="DIENELACTONE HYDROLASE DOMAIN-CONTAINING PROTEIN-RELATED"/>
    <property type="match status" value="1"/>
</dbReference>
<protein>
    <submittedName>
        <fullName evidence="3">Alpha/beta hydrolase family protein</fullName>
    </submittedName>
</protein>
<evidence type="ECO:0000313" key="4">
    <source>
        <dbReference type="Proteomes" id="UP000199542"/>
    </source>
</evidence>
<dbReference type="GO" id="GO:0052689">
    <property type="term" value="F:carboxylic ester hydrolase activity"/>
    <property type="evidence" value="ECO:0007669"/>
    <property type="project" value="UniProtKB-ARBA"/>
</dbReference>
<dbReference type="EMBL" id="FMTM01000001">
    <property type="protein sequence ID" value="SCW30807.1"/>
    <property type="molecule type" value="Genomic_DNA"/>
</dbReference>
<evidence type="ECO:0000259" key="2">
    <source>
        <dbReference type="Pfam" id="PF00326"/>
    </source>
</evidence>
<organism evidence="3 4">
    <name type="scientific">Rhizobium mongolense subsp. loessense</name>
    <dbReference type="NCBI Taxonomy" id="158890"/>
    <lineage>
        <taxon>Bacteria</taxon>
        <taxon>Pseudomonadati</taxon>
        <taxon>Pseudomonadota</taxon>
        <taxon>Alphaproteobacteria</taxon>
        <taxon>Hyphomicrobiales</taxon>
        <taxon>Rhizobiaceae</taxon>
        <taxon>Rhizobium/Agrobacterium group</taxon>
        <taxon>Rhizobium</taxon>
    </lineage>
</organism>
<gene>
    <name evidence="3" type="ORF">SAMN02927900_00455</name>
</gene>
<proteinExistence type="predicted"/>
<dbReference type="InterPro" id="IPR001375">
    <property type="entry name" value="Peptidase_S9_cat"/>
</dbReference>
<name>A0A1G4PET7_9HYPH</name>
<evidence type="ECO:0000313" key="3">
    <source>
        <dbReference type="EMBL" id="SCW30807.1"/>
    </source>
</evidence>
<dbReference type="GO" id="GO:0008236">
    <property type="term" value="F:serine-type peptidase activity"/>
    <property type="evidence" value="ECO:0007669"/>
    <property type="project" value="InterPro"/>
</dbReference>
<reference evidence="3 4" key="1">
    <citation type="submission" date="2016-10" db="EMBL/GenBank/DDBJ databases">
        <authorList>
            <person name="de Groot N.N."/>
        </authorList>
    </citation>
    <scope>NUCLEOTIDE SEQUENCE [LARGE SCALE GENOMIC DNA]</scope>
    <source>
        <strain evidence="3 4">CGMCC 1.3401</strain>
    </source>
</reference>
<dbReference type="InterPro" id="IPR029058">
    <property type="entry name" value="AB_hydrolase_fold"/>
</dbReference>
<feature type="domain" description="Peptidase S9 prolyl oligopeptidase catalytic" evidence="2">
    <location>
        <begin position="159"/>
        <end position="292"/>
    </location>
</feature>
<dbReference type="Pfam" id="PF00326">
    <property type="entry name" value="Peptidase_S9"/>
    <property type="match status" value="1"/>
</dbReference>
<dbReference type="PANTHER" id="PTHR22946:SF9">
    <property type="entry name" value="POLYKETIDE TRANSFERASE AF380"/>
    <property type="match status" value="1"/>
</dbReference>